<proteinExistence type="inferred from homology"/>
<evidence type="ECO:0000313" key="7">
    <source>
        <dbReference type="Proteomes" id="UP000559256"/>
    </source>
</evidence>
<organism evidence="6 7">
    <name type="scientific">Tetrapyrgos nigripes</name>
    <dbReference type="NCBI Taxonomy" id="182062"/>
    <lineage>
        <taxon>Eukaryota</taxon>
        <taxon>Fungi</taxon>
        <taxon>Dikarya</taxon>
        <taxon>Basidiomycota</taxon>
        <taxon>Agaricomycotina</taxon>
        <taxon>Agaricomycetes</taxon>
        <taxon>Agaricomycetidae</taxon>
        <taxon>Agaricales</taxon>
        <taxon>Marasmiineae</taxon>
        <taxon>Marasmiaceae</taxon>
        <taxon>Tetrapyrgos</taxon>
    </lineage>
</organism>
<dbReference type="OrthoDB" id="422086at2759"/>
<dbReference type="EMBL" id="JAACJM010000054">
    <property type="protein sequence ID" value="KAF5356562.1"/>
    <property type="molecule type" value="Genomic_DNA"/>
</dbReference>
<comment type="subcellular location">
    <subcellularLocation>
        <location evidence="5">Endoplasmic reticulum membrane</location>
        <topology evidence="5">Multi-pass membrane protein</topology>
    </subcellularLocation>
    <subcellularLocation>
        <location evidence="1">Membrane</location>
        <topology evidence="1">Multi-pass membrane protein</topology>
    </subcellularLocation>
</comment>
<reference evidence="6 7" key="1">
    <citation type="journal article" date="2020" name="ISME J.">
        <title>Uncovering the hidden diversity of litter-decomposition mechanisms in mushroom-forming fungi.</title>
        <authorList>
            <person name="Floudas D."/>
            <person name="Bentzer J."/>
            <person name="Ahren D."/>
            <person name="Johansson T."/>
            <person name="Persson P."/>
            <person name="Tunlid A."/>
        </authorList>
    </citation>
    <scope>NUCLEOTIDE SEQUENCE [LARGE SCALE GENOMIC DNA]</scope>
    <source>
        <strain evidence="6 7">CBS 291.85</strain>
    </source>
</reference>
<keyword evidence="5" id="KW-0256">Endoplasmic reticulum</keyword>
<comment type="catalytic activity">
    <reaction evidence="5">
        <text>[protein]-C-terminal S-[(2E,6E)-farnesyl]-L-cysteine + S-adenosyl-L-methionine = [protein]-C-terminal S-[(2E,6E)-farnesyl]-L-cysteine methyl ester + S-adenosyl-L-homocysteine</text>
        <dbReference type="Rhea" id="RHEA:21672"/>
        <dbReference type="Rhea" id="RHEA-COMP:12125"/>
        <dbReference type="Rhea" id="RHEA-COMP:12126"/>
        <dbReference type="ChEBI" id="CHEBI:57856"/>
        <dbReference type="ChEBI" id="CHEBI:59789"/>
        <dbReference type="ChEBI" id="CHEBI:90510"/>
        <dbReference type="ChEBI" id="CHEBI:90511"/>
        <dbReference type="EC" id="2.1.1.100"/>
    </reaction>
</comment>
<dbReference type="EC" id="2.1.1.100" evidence="5"/>
<evidence type="ECO:0000256" key="2">
    <source>
        <dbReference type="ARBA" id="ARBA00022692"/>
    </source>
</evidence>
<dbReference type="Pfam" id="PF04140">
    <property type="entry name" value="ICMT"/>
    <property type="match status" value="1"/>
</dbReference>
<comment type="caution">
    <text evidence="5">Lacks conserved residue(s) required for the propagation of feature annotation.</text>
</comment>
<feature type="transmembrane region" description="Helical" evidence="5">
    <location>
        <begin position="167"/>
        <end position="186"/>
    </location>
</feature>
<sequence length="253" mass="28584">MSLAKIVCLALATGCVFWAWTPPVHRPAVNEVKLTKRRSEKFLVSTGRGFRWPFTLLLVLELLVALLDHQGNYNAVFRSIVAKMFFSSKLRGIPDTDDNIDIDIPITSPHLEPSLQFFFGVALILSAITLRYHCYQTLGRHYTLEVAILKDHQLVTSGPYGVVRHPGYASSVLLTLGVFAAISAKGSWVRESGVLETYVGQMVGIIYLVFCCATVTSLMWRVPKEEKVLRKEFGKQWVEWKNRVPWKVIPGIY</sequence>
<evidence type="ECO:0000256" key="5">
    <source>
        <dbReference type="RuleBase" id="RU362022"/>
    </source>
</evidence>
<keyword evidence="5" id="KW-0489">Methyltransferase</keyword>
<evidence type="ECO:0000256" key="3">
    <source>
        <dbReference type="ARBA" id="ARBA00022989"/>
    </source>
</evidence>
<evidence type="ECO:0000313" key="6">
    <source>
        <dbReference type="EMBL" id="KAF5356562.1"/>
    </source>
</evidence>
<gene>
    <name evidence="6" type="ORF">D9758_008258</name>
</gene>
<keyword evidence="7" id="KW-1185">Reference proteome</keyword>
<evidence type="ECO:0000256" key="4">
    <source>
        <dbReference type="ARBA" id="ARBA00023136"/>
    </source>
</evidence>
<dbReference type="GO" id="GO:0005789">
    <property type="term" value="C:endoplasmic reticulum membrane"/>
    <property type="evidence" value="ECO:0007669"/>
    <property type="project" value="UniProtKB-SubCell"/>
</dbReference>
<comment type="caution">
    <text evidence="6">The sequence shown here is derived from an EMBL/GenBank/DDBJ whole genome shotgun (WGS) entry which is preliminary data.</text>
</comment>
<comment type="similarity">
    <text evidence="5">Belongs to the class VI-like SAM-binding methyltransferase superfamily. Isoprenylcysteine carboxyl methyltransferase family.</text>
</comment>
<dbReference type="InterPro" id="IPR007269">
    <property type="entry name" value="ICMT_MeTrfase"/>
</dbReference>
<dbReference type="GO" id="GO:0004671">
    <property type="term" value="F:protein C-terminal S-isoprenylcysteine carboxyl O-methyltransferase activity"/>
    <property type="evidence" value="ECO:0007669"/>
    <property type="project" value="UniProtKB-EC"/>
</dbReference>
<keyword evidence="5" id="KW-0949">S-adenosyl-L-methionine</keyword>
<evidence type="ECO:0000256" key="1">
    <source>
        <dbReference type="ARBA" id="ARBA00004141"/>
    </source>
</evidence>
<dbReference type="AlphaFoldDB" id="A0A8H5G1E0"/>
<keyword evidence="2 5" id="KW-0812">Transmembrane</keyword>
<name>A0A8H5G1E0_9AGAR</name>
<dbReference type="PANTHER" id="PTHR12714:SF9">
    <property type="entry name" value="PROTEIN-S-ISOPRENYLCYSTEINE O-METHYLTRANSFERASE"/>
    <property type="match status" value="1"/>
</dbReference>
<dbReference type="Proteomes" id="UP000559256">
    <property type="component" value="Unassembled WGS sequence"/>
</dbReference>
<keyword evidence="4 5" id="KW-0472">Membrane</keyword>
<keyword evidence="5" id="KW-0808">Transferase</keyword>
<keyword evidence="3 5" id="KW-1133">Transmembrane helix</keyword>
<dbReference type="PANTHER" id="PTHR12714">
    <property type="entry name" value="PROTEIN-S ISOPRENYLCYSTEINE O-METHYLTRANSFERASE"/>
    <property type="match status" value="1"/>
</dbReference>
<feature type="transmembrane region" description="Helical" evidence="5">
    <location>
        <begin position="198"/>
        <end position="220"/>
    </location>
</feature>
<dbReference type="Gene3D" id="1.20.120.1630">
    <property type="match status" value="1"/>
</dbReference>
<accession>A0A8H5G1E0</accession>
<dbReference type="GO" id="GO:0032259">
    <property type="term" value="P:methylation"/>
    <property type="evidence" value="ECO:0007669"/>
    <property type="project" value="UniProtKB-KW"/>
</dbReference>
<protein>
    <recommendedName>
        <fullName evidence="5">Protein-S-isoprenylcysteine O-methyltransferase</fullName>
        <ecNumber evidence="5">2.1.1.100</ecNumber>
    </recommendedName>
</protein>
<feature type="transmembrane region" description="Helical" evidence="5">
    <location>
        <begin position="114"/>
        <end position="132"/>
    </location>
</feature>